<gene>
    <name evidence="2" type="ORF">V8G57_13310</name>
</gene>
<dbReference type="Proteomes" id="UP001495910">
    <property type="component" value="Unassembled WGS sequence"/>
</dbReference>
<evidence type="ECO:0000256" key="1">
    <source>
        <dbReference type="SAM" id="MobiDB-lite"/>
    </source>
</evidence>
<organism evidence="2 3">
    <name type="scientific">Collimonas rhizosphaerae</name>
    <dbReference type="NCBI Taxonomy" id="3126357"/>
    <lineage>
        <taxon>Bacteria</taxon>
        <taxon>Pseudomonadati</taxon>
        <taxon>Pseudomonadota</taxon>
        <taxon>Betaproteobacteria</taxon>
        <taxon>Burkholderiales</taxon>
        <taxon>Oxalobacteraceae</taxon>
        <taxon>Collimonas</taxon>
    </lineage>
</organism>
<name>A0ABU9PWN9_9BURK</name>
<dbReference type="EMBL" id="JBANDC010000008">
    <property type="protein sequence ID" value="MEM4988368.1"/>
    <property type="molecule type" value="Genomic_DNA"/>
</dbReference>
<dbReference type="Pfam" id="PF13665">
    <property type="entry name" value="Tox-PAAR-like"/>
    <property type="match status" value="1"/>
</dbReference>
<reference evidence="2 3" key="1">
    <citation type="submission" date="2024-02" db="EMBL/GenBank/DDBJ databases">
        <title>Draft genome sequence of Collimonas sp. strain H4R21, an effective mineral-weathering bacterial strain isolated from the beech rhizosphere.</title>
        <authorList>
            <person name="Morin E."/>
            <person name="Uroz S."/>
            <person name="Leveau J.H.J."/>
            <person name="Kumar R."/>
            <person name="Rey M.W."/>
            <person name="Pham J."/>
        </authorList>
    </citation>
    <scope>NUCLEOTIDE SEQUENCE [LARGE SCALE GENOMIC DNA]</scope>
    <source>
        <strain evidence="2 3">H4R21</strain>
    </source>
</reference>
<feature type="region of interest" description="Disordered" evidence="1">
    <location>
        <begin position="129"/>
        <end position="153"/>
    </location>
</feature>
<proteinExistence type="predicted"/>
<keyword evidence="3" id="KW-1185">Reference proteome</keyword>
<protein>
    <submittedName>
        <fullName evidence="2">DUF4150 domain-containing protein</fullName>
    </submittedName>
</protein>
<feature type="compositionally biased region" description="Pro residues" evidence="1">
    <location>
        <begin position="129"/>
        <end position="140"/>
    </location>
</feature>
<sequence length="205" mass="20727">MGKIGARQSDILKAVSTAPSINKTPVGSSTPPLPYPTTQDLSNSASVADSVHFNGKPAYVLNMAQQPKCSGDDPGTANGVKSGTVNGYVKPTGAASHFKAERHYVVRQGDSNVMNGGNNPGIYITTQMPHPPGSLPPPAAPTQSSPPVLPETPAESAFLSRQGNALAPALGPNINTGKVLAVAAIAGQAGVVLAPCTAFIPGKKG</sequence>
<comment type="caution">
    <text evidence="2">The sequence shown here is derived from an EMBL/GenBank/DDBJ whole genome shotgun (WGS) entry which is preliminary data.</text>
</comment>
<evidence type="ECO:0000313" key="3">
    <source>
        <dbReference type="Proteomes" id="UP001495910"/>
    </source>
</evidence>
<dbReference type="RefSeq" id="WP_092395894.1">
    <property type="nucleotide sequence ID" value="NZ_JBANDC010000008.1"/>
</dbReference>
<accession>A0ABU9PWN9</accession>
<evidence type="ECO:0000313" key="2">
    <source>
        <dbReference type="EMBL" id="MEM4988368.1"/>
    </source>
</evidence>